<dbReference type="Gene3D" id="3.10.450.50">
    <property type="match status" value="1"/>
</dbReference>
<reference evidence="3" key="1">
    <citation type="journal article" date="2019" name="Int. J. Syst. Evol. Microbiol.">
        <title>The Global Catalogue of Microorganisms (GCM) 10K type strain sequencing project: providing services to taxonomists for standard genome sequencing and annotation.</title>
        <authorList>
            <consortium name="The Broad Institute Genomics Platform"/>
            <consortium name="The Broad Institute Genome Sequencing Center for Infectious Disease"/>
            <person name="Wu L."/>
            <person name="Ma J."/>
        </authorList>
    </citation>
    <scope>NUCLEOTIDE SEQUENCE [LARGE SCALE GENOMIC DNA]</scope>
    <source>
        <strain evidence="3">JCM 18055</strain>
    </source>
</reference>
<evidence type="ECO:0000313" key="2">
    <source>
        <dbReference type="EMBL" id="GAA4707803.1"/>
    </source>
</evidence>
<evidence type="ECO:0000313" key="3">
    <source>
        <dbReference type="Proteomes" id="UP001500325"/>
    </source>
</evidence>
<sequence>MSTATAPVDAPTWLSEFYSKVDQLDTEGVLAAFAADASMRYGSAEAAVGHDAIRGGLTYLFTLYAGIRHEFRAVWDTGSTLMVEAEVTYRTQDGREVAVPALTVIEHRDGGVIDDMRIFIDPTPVAG</sequence>
<gene>
    <name evidence="2" type="ORF">GCM10023215_56090</name>
</gene>
<dbReference type="InterPro" id="IPR037401">
    <property type="entry name" value="SnoaL-like"/>
</dbReference>
<name>A0ABP8XGP3_9PSEU</name>
<dbReference type="Pfam" id="PF12680">
    <property type="entry name" value="SnoaL_2"/>
    <property type="match status" value="1"/>
</dbReference>
<evidence type="ECO:0000259" key="1">
    <source>
        <dbReference type="Pfam" id="PF12680"/>
    </source>
</evidence>
<proteinExistence type="predicted"/>
<dbReference type="Proteomes" id="UP001500325">
    <property type="component" value="Unassembled WGS sequence"/>
</dbReference>
<organism evidence="2 3">
    <name type="scientific">Pseudonocardia yuanmonensis</name>
    <dbReference type="NCBI Taxonomy" id="1095914"/>
    <lineage>
        <taxon>Bacteria</taxon>
        <taxon>Bacillati</taxon>
        <taxon>Actinomycetota</taxon>
        <taxon>Actinomycetes</taxon>
        <taxon>Pseudonocardiales</taxon>
        <taxon>Pseudonocardiaceae</taxon>
        <taxon>Pseudonocardia</taxon>
    </lineage>
</organism>
<dbReference type="SUPFAM" id="SSF54427">
    <property type="entry name" value="NTF2-like"/>
    <property type="match status" value="1"/>
</dbReference>
<comment type="caution">
    <text evidence="2">The sequence shown here is derived from an EMBL/GenBank/DDBJ whole genome shotgun (WGS) entry which is preliminary data.</text>
</comment>
<protein>
    <recommendedName>
        <fullName evidence="1">SnoaL-like domain-containing protein</fullName>
    </recommendedName>
</protein>
<dbReference type="InterPro" id="IPR032710">
    <property type="entry name" value="NTF2-like_dom_sf"/>
</dbReference>
<dbReference type="EMBL" id="BAABIC010000025">
    <property type="protein sequence ID" value="GAA4707803.1"/>
    <property type="molecule type" value="Genomic_DNA"/>
</dbReference>
<dbReference type="RefSeq" id="WP_345383775.1">
    <property type="nucleotide sequence ID" value="NZ_BAABIC010000025.1"/>
</dbReference>
<feature type="domain" description="SnoaL-like" evidence="1">
    <location>
        <begin position="16"/>
        <end position="112"/>
    </location>
</feature>
<accession>A0ABP8XGP3</accession>
<keyword evidence="3" id="KW-1185">Reference proteome</keyword>